<dbReference type="PANTHER" id="PTHR43747:SF4">
    <property type="entry name" value="FLAVIN-DEPENDENT TRYPTOPHAN HALOGENASE"/>
    <property type="match status" value="1"/>
</dbReference>
<accession>A0A6B3NG04</accession>
<dbReference type="InterPro" id="IPR050816">
    <property type="entry name" value="Flavin-dep_Halogenase_NPB"/>
</dbReference>
<dbReference type="PANTHER" id="PTHR43747">
    <property type="entry name" value="FAD-BINDING PROTEIN"/>
    <property type="match status" value="1"/>
</dbReference>
<reference evidence="2" key="1">
    <citation type="submission" date="2019-11" db="EMBL/GenBank/DDBJ databases">
        <title>Genomic insights into an expanded diversity of filamentous marine cyanobacteria reveals the extraordinary biosynthetic potential of Moorea and Okeania.</title>
        <authorList>
            <person name="Ferreira Leao T."/>
            <person name="Wang M."/>
            <person name="Moss N."/>
            <person name="Da Silva R."/>
            <person name="Sanders J."/>
            <person name="Nurk S."/>
            <person name="Gurevich A."/>
            <person name="Humphrey G."/>
            <person name="Reher R."/>
            <person name="Zhu Q."/>
            <person name="Belda-Ferre P."/>
            <person name="Glukhov E."/>
            <person name="Rex R."/>
            <person name="Dorrestein P.C."/>
            <person name="Knight R."/>
            <person name="Pevzner P."/>
            <person name="Gerwick W.H."/>
            <person name="Gerwick L."/>
        </authorList>
    </citation>
    <scope>NUCLEOTIDE SEQUENCE</scope>
    <source>
        <strain evidence="2">SIO1C4</strain>
    </source>
</reference>
<dbReference type="InterPro" id="IPR006905">
    <property type="entry name" value="Flavin_halogenase"/>
</dbReference>
<feature type="non-terminal residue" evidence="2">
    <location>
        <position position="1"/>
    </location>
</feature>
<dbReference type="GO" id="GO:0004497">
    <property type="term" value="F:monooxygenase activity"/>
    <property type="evidence" value="ECO:0007669"/>
    <property type="project" value="InterPro"/>
</dbReference>
<dbReference type="AlphaFoldDB" id="A0A6B3NG04"/>
<name>A0A6B3NG04_9CYAN</name>
<comment type="caution">
    <text evidence="2">The sequence shown here is derived from an EMBL/GenBank/DDBJ whole genome shotgun (WGS) entry which is preliminary data.</text>
</comment>
<organism evidence="2">
    <name type="scientific">Symploca sp. SIO1C4</name>
    <dbReference type="NCBI Taxonomy" id="2607765"/>
    <lineage>
        <taxon>Bacteria</taxon>
        <taxon>Bacillati</taxon>
        <taxon>Cyanobacteriota</taxon>
        <taxon>Cyanophyceae</taxon>
        <taxon>Coleofasciculales</taxon>
        <taxon>Coleofasciculaceae</taxon>
        <taxon>Symploca</taxon>
    </lineage>
</organism>
<protein>
    <submittedName>
        <fullName evidence="2">Tryptophan 7-halogenase</fullName>
    </submittedName>
</protein>
<dbReference type="InterPro" id="IPR036188">
    <property type="entry name" value="FAD/NAD-bd_sf"/>
</dbReference>
<evidence type="ECO:0000256" key="1">
    <source>
        <dbReference type="ARBA" id="ARBA00038396"/>
    </source>
</evidence>
<proteinExistence type="inferred from homology"/>
<dbReference type="EMBL" id="JAAHFQ010000281">
    <property type="protein sequence ID" value="NER28934.1"/>
    <property type="molecule type" value="Genomic_DNA"/>
</dbReference>
<sequence length="314" mass="35899">ITVDIAFEDNTSLQTDLAIDARGFPKSLNDNHLKLSLIPTNAALIRQCPGYDKRLVNVKMGEQLFQYESATRAVARPHGWIFVIPLTHRTSYGYIYNSSINSAEEIATDFDEFLSLEGVEFTGKQKKLNFPNFTQQTLFDGAIFKLGNAASFLEPLEATAIAVTLQQMYSFSHWPLGYLSQQKQRGKLKESNVQVLNRYLLKNIYKLSLFVGWHYAMGSAFDTEFWRFAKSNFQQGIQKLEDQEIIAEFEDYLQTGFDFDDPINQHEIFVNKTTQFQAIDDETNLAESNIKTFSQFPPQSFAEVGYGMGYFPEI</sequence>
<dbReference type="Pfam" id="PF04820">
    <property type="entry name" value="Trp_halogenase"/>
    <property type="match status" value="1"/>
</dbReference>
<comment type="similarity">
    <text evidence="1">Belongs to the flavin-dependent halogenase family. Bacterial tryptophan halogenase subfamily.</text>
</comment>
<dbReference type="Gene3D" id="3.50.50.60">
    <property type="entry name" value="FAD/NAD(P)-binding domain"/>
    <property type="match status" value="1"/>
</dbReference>
<gene>
    <name evidence="2" type="ORF">F6J89_15175</name>
</gene>
<evidence type="ECO:0000313" key="2">
    <source>
        <dbReference type="EMBL" id="NER28934.1"/>
    </source>
</evidence>